<evidence type="ECO:0000313" key="3">
    <source>
        <dbReference type="Proteomes" id="UP001281410"/>
    </source>
</evidence>
<sequence length="186" mass="22196">MNPWSDEPIPKHTGQTIKIRVETSGKDDESDIPFVDQFMHTQFPERFRMLTIEQYKETRDPKEYIRRFRNVMVQYTLNYWLICLTLQQTFGDLTFRWFGRLPSRSISIFSGFRKAFVRQFMRSVKRMKSLAHLSNLKQENNETLKKYLTRFGKEVAHVKDANDVAITAVFTNGLQSERLSFNPWRD</sequence>
<dbReference type="PANTHER" id="PTHR33223">
    <property type="entry name" value="CCHC-TYPE DOMAIN-CONTAINING PROTEIN"/>
    <property type="match status" value="1"/>
</dbReference>
<dbReference type="Proteomes" id="UP001281410">
    <property type="component" value="Unassembled WGS sequence"/>
</dbReference>
<name>A0AAE0A6A5_9ROSI</name>
<dbReference type="EMBL" id="JANJYJ010000006">
    <property type="protein sequence ID" value="KAK3204484.1"/>
    <property type="molecule type" value="Genomic_DNA"/>
</dbReference>
<proteinExistence type="predicted"/>
<comment type="caution">
    <text evidence="2">The sequence shown here is derived from an EMBL/GenBank/DDBJ whole genome shotgun (WGS) entry which is preliminary data.</text>
</comment>
<dbReference type="Pfam" id="PF03732">
    <property type="entry name" value="Retrotrans_gag"/>
    <property type="match status" value="1"/>
</dbReference>
<gene>
    <name evidence="2" type="ORF">Dsin_018530</name>
</gene>
<dbReference type="InterPro" id="IPR005162">
    <property type="entry name" value="Retrotrans_gag_dom"/>
</dbReference>
<accession>A0AAE0A6A5</accession>
<evidence type="ECO:0000313" key="2">
    <source>
        <dbReference type="EMBL" id="KAK3204484.1"/>
    </source>
</evidence>
<dbReference type="PANTHER" id="PTHR33223:SF10">
    <property type="entry name" value="AMINOTRANSFERASE-LIKE PLANT MOBILE DOMAIN-CONTAINING PROTEIN"/>
    <property type="match status" value="1"/>
</dbReference>
<evidence type="ECO:0000259" key="1">
    <source>
        <dbReference type="Pfam" id="PF03732"/>
    </source>
</evidence>
<dbReference type="AlphaFoldDB" id="A0AAE0A6A5"/>
<reference evidence="2" key="1">
    <citation type="journal article" date="2023" name="Plant J.">
        <title>Genome sequences and population genomics provide insights into the demographic history, inbreeding, and mutation load of two 'living fossil' tree species of Dipteronia.</title>
        <authorList>
            <person name="Feng Y."/>
            <person name="Comes H.P."/>
            <person name="Chen J."/>
            <person name="Zhu S."/>
            <person name="Lu R."/>
            <person name="Zhang X."/>
            <person name="Li P."/>
            <person name="Qiu J."/>
            <person name="Olsen K.M."/>
            <person name="Qiu Y."/>
        </authorList>
    </citation>
    <scope>NUCLEOTIDE SEQUENCE</scope>
    <source>
        <strain evidence="2">NBL</strain>
    </source>
</reference>
<organism evidence="2 3">
    <name type="scientific">Dipteronia sinensis</name>
    <dbReference type="NCBI Taxonomy" id="43782"/>
    <lineage>
        <taxon>Eukaryota</taxon>
        <taxon>Viridiplantae</taxon>
        <taxon>Streptophyta</taxon>
        <taxon>Embryophyta</taxon>
        <taxon>Tracheophyta</taxon>
        <taxon>Spermatophyta</taxon>
        <taxon>Magnoliopsida</taxon>
        <taxon>eudicotyledons</taxon>
        <taxon>Gunneridae</taxon>
        <taxon>Pentapetalae</taxon>
        <taxon>rosids</taxon>
        <taxon>malvids</taxon>
        <taxon>Sapindales</taxon>
        <taxon>Sapindaceae</taxon>
        <taxon>Hippocastanoideae</taxon>
        <taxon>Acereae</taxon>
        <taxon>Dipteronia</taxon>
    </lineage>
</organism>
<feature type="domain" description="Retrotransposon gag" evidence="1">
    <location>
        <begin position="96"/>
        <end position="175"/>
    </location>
</feature>
<protein>
    <recommendedName>
        <fullName evidence="1">Retrotransposon gag domain-containing protein</fullName>
    </recommendedName>
</protein>
<keyword evidence="3" id="KW-1185">Reference proteome</keyword>